<sequence length="172" mass="18595">MLSALNEAQVPVPSSATLAQIRQLYDDAVHAGEVMSARKPRANRVVLNDAPLEDSVMPTAAPHGEELGVLEGKLALLEVRQRIAQLEANKDDPTPPQSLPETVQTSLENLVGKFSGDDDEDIDKWFARLERAFVLYRAGEDTKCFSADTFGPNSKTLFGPSAKGSEGGTQML</sequence>
<organism evidence="1">
    <name type="scientific">Anopheles atroparvus</name>
    <name type="common">European mosquito</name>
    <dbReference type="NCBI Taxonomy" id="41427"/>
    <lineage>
        <taxon>Eukaryota</taxon>
        <taxon>Metazoa</taxon>
        <taxon>Ecdysozoa</taxon>
        <taxon>Arthropoda</taxon>
        <taxon>Hexapoda</taxon>
        <taxon>Insecta</taxon>
        <taxon>Pterygota</taxon>
        <taxon>Neoptera</taxon>
        <taxon>Endopterygota</taxon>
        <taxon>Diptera</taxon>
        <taxon>Nematocera</taxon>
        <taxon>Culicoidea</taxon>
        <taxon>Culicidae</taxon>
        <taxon>Anophelinae</taxon>
        <taxon>Anopheles</taxon>
    </lineage>
</organism>
<reference evidence="1" key="1">
    <citation type="submission" date="2022-08" db="UniProtKB">
        <authorList>
            <consortium name="EnsemblMetazoa"/>
        </authorList>
    </citation>
    <scope>IDENTIFICATION</scope>
    <source>
        <strain evidence="1">EBRO</strain>
    </source>
</reference>
<dbReference type="VEuPathDB" id="VectorBase:AATE011226"/>
<accession>A0A182J4K9</accession>
<name>A0A182J4K9_ANOAO</name>
<protein>
    <submittedName>
        <fullName evidence="1">Uncharacterized protein</fullName>
    </submittedName>
</protein>
<proteinExistence type="predicted"/>
<dbReference type="EnsemblMetazoa" id="AATE011226-RA">
    <property type="protein sequence ID" value="AATE011226-PA.1"/>
    <property type="gene ID" value="AATE011226"/>
</dbReference>
<dbReference type="AlphaFoldDB" id="A0A182J4K9"/>
<evidence type="ECO:0000313" key="1">
    <source>
        <dbReference type="EnsemblMetazoa" id="AATE011226-PA.1"/>
    </source>
</evidence>